<organism evidence="5">
    <name type="scientific">Perkinsus marinus (strain ATCC 50983 / TXsc)</name>
    <dbReference type="NCBI Taxonomy" id="423536"/>
    <lineage>
        <taxon>Eukaryota</taxon>
        <taxon>Sar</taxon>
        <taxon>Alveolata</taxon>
        <taxon>Perkinsozoa</taxon>
        <taxon>Perkinsea</taxon>
        <taxon>Perkinsida</taxon>
        <taxon>Perkinsidae</taxon>
        <taxon>Perkinsus</taxon>
    </lineage>
</organism>
<evidence type="ECO:0000256" key="2">
    <source>
        <dbReference type="SAM" id="MobiDB-lite"/>
    </source>
</evidence>
<dbReference type="AlphaFoldDB" id="C5L9H4"/>
<reference evidence="4 5" key="1">
    <citation type="submission" date="2008-07" db="EMBL/GenBank/DDBJ databases">
        <authorList>
            <person name="El-Sayed N."/>
            <person name="Caler E."/>
            <person name="Inman J."/>
            <person name="Amedeo P."/>
            <person name="Hass B."/>
            <person name="Wortman J."/>
        </authorList>
    </citation>
    <scope>NUCLEOTIDE SEQUENCE [LARGE SCALE GENOMIC DNA]</scope>
    <source>
        <strain evidence="5">ATCC 50983 / TXsc</strain>
    </source>
</reference>
<feature type="non-terminal residue" evidence="4">
    <location>
        <position position="273"/>
    </location>
</feature>
<feature type="domain" description="Peptidase A2" evidence="3">
    <location>
        <begin position="173"/>
        <end position="187"/>
    </location>
</feature>
<dbReference type="RefSeq" id="XP_002774803.1">
    <property type="nucleotide sequence ID" value="XM_002774757.1"/>
</dbReference>
<dbReference type="GeneID" id="9056131"/>
<dbReference type="InterPro" id="IPR021109">
    <property type="entry name" value="Peptidase_aspartic_dom_sf"/>
</dbReference>
<gene>
    <name evidence="4" type="ORF">Pmar_PMAR019304</name>
</gene>
<keyword evidence="1" id="KW-0378">Hydrolase</keyword>
<dbReference type="PROSITE" id="PS00141">
    <property type="entry name" value="ASP_PROTEASE"/>
    <property type="match status" value="1"/>
</dbReference>
<dbReference type="PROSITE" id="PS50175">
    <property type="entry name" value="ASP_PROT_RETROV"/>
    <property type="match status" value="1"/>
</dbReference>
<proteinExistence type="predicted"/>
<dbReference type="InParanoid" id="C5L9H4"/>
<evidence type="ECO:0000313" key="4">
    <source>
        <dbReference type="EMBL" id="EER06619.1"/>
    </source>
</evidence>
<evidence type="ECO:0000259" key="3">
    <source>
        <dbReference type="PROSITE" id="PS50175"/>
    </source>
</evidence>
<protein>
    <recommendedName>
        <fullName evidence="3">Peptidase A2 domain-containing protein</fullName>
    </recommendedName>
</protein>
<feature type="region of interest" description="Disordered" evidence="2">
    <location>
        <begin position="21"/>
        <end position="52"/>
    </location>
</feature>
<dbReference type="Gene3D" id="2.40.70.10">
    <property type="entry name" value="Acid Proteases"/>
    <property type="match status" value="1"/>
</dbReference>
<dbReference type="SUPFAM" id="SSF50630">
    <property type="entry name" value="Acid proteases"/>
    <property type="match status" value="1"/>
</dbReference>
<dbReference type="InterPro" id="IPR001969">
    <property type="entry name" value="Aspartic_peptidase_AS"/>
</dbReference>
<dbReference type="GO" id="GO:0006508">
    <property type="term" value="P:proteolysis"/>
    <property type="evidence" value="ECO:0007669"/>
    <property type="project" value="InterPro"/>
</dbReference>
<evidence type="ECO:0000313" key="5">
    <source>
        <dbReference type="Proteomes" id="UP000007800"/>
    </source>
</evidence>
<evidence type="ECO:0000256" key="1">
    <source>
        <dbReference type="ARBA" id="ARBA00022801"/>
    </source>
</evidence>
<name>C5L9H4_PERM5</name>
<sequence length="273" mass="29139">MTLEEARDACLYHEARLLQSAGHPEVANKKTPAQAPNYDGGQNRRRPTETEGEIAGNTVAATRGAEAGRASAKPRCDYCSTMKLRGAEKHDDASCWKNPANAHLVPEWYRQRRAIKVTGQGEKPLKEQAAGGPRASPTEAAFMVTAANSTTCGTNLRVIEASVEGSPGTARRLELLIDTGSDVTLLSSRLAEALGVEVYPLVGSRALRSAGSCGTINVLGHASVRLTVEDVHGVRHAFSLSVEVAEGLNEGLSYNTILLGMKTMRKMGGRLDM</sequence>
<dbReference type="CDD" id="cd00303">
    <property type="entry name" value="retropepsin_like"/>
    <property type="match status" value="1"/>
</dbReference>
<dbReference type="Proteomes" id="UP000007800">
    <property type="component" value="Unassembled WGS sequence"/>
</dbReference>
<accession>C5L9H4</accession>
<dbReference type="InterPro" id="IPR001995">
    <property type="entry name" value="Peptidase_A2_cat"/>
</dbReference>
<dbReference type="EMBL" id="GG680461">
    <property type="protein sequence ID" value="EER06619.1"/>
    <property type="molecule type" value="Genomic_DNA"/>
</dbReference>
<keyword evidence="5" id="KW-1185">Reference proteome</keyword>
<dbReference type="GO" id="GO:0004190">
    <property type="term" value="F:aspartic-type endopeptidase activity"/>
    <property type="evidence" value="ECO:0007669"/>
    <property type="project" value="InterPro"/>
</dbReference>